<accession>A0A0P1AHQ1</accession>
<keyword evidence="2" id="KW-1185">Reference proteome</keyword>
<dbReference type="EMBL" id="CCYD01000523">
    <property type="protein sequence ID" value="CEG40662.1"/>
    <property type="molecule type" value="Genomic_DNA"/>
</dbReference>
<proteinExistence type="predicted"/>
<dbReference type="GeneID" id="36405903"/>
<organism evidence="1 2">
    <name type="scientific">Plasmopara halstedii</name>
    <name type="common">Downy mildew of sunflower</name>
    <dbReference type="NCBI Taxonomy" id="4781"/>
    <lineage>
        <taxon>Eukaryota</taxon>
        <taxon>Sar</taxon>
        <taxon>Stramenopiles</taxon>
        <taxon>Oomycota</taxon>
        <taxon>Peronosporomycetes</taxon>
        <taxon>Peronosporales</taxon>
        <taxon>Peronosporaceae</taxon>
        <taxon>Plasmopara</taxon>
    </lineage>
</organism>
<reference evidence="2" key="1">
    <citation type="submission" date="2014-09" db="EMBL/GenBank/DDBJ databases">
        <authorList>
            <person name="Sharma Rahul"/>
            <person name="Thines Marco"/>
        </authorList>
    </citation>
    <scope>NUCLEOTIDE SEQUENCE [LARGE SCALE GENOMIC DNA]</scope>
</reference>
<protein>
    <submittedName>
        <fullName evidence="1">Uncharacterized protein</fullName>
    </submittedName>
</protein>
<name>A0A0P1AHQ1_PLAHL</name>
<evidence type="ECO:0000313" key="1">
    <source>
        <dbReference type="EMBL" id="CEG40662.1"/>
    </source>
</evidence>
<dbReference type="AlphaFoldDB" id="A0A0P1AHQ1"/>
<evidence type="ECO:0000313" key="2">
    <source>
        <dbReference type="Proteomes" id="UP000054928"/>
    </source>
</evidence>
<dbReference type="Proteomes" id="UP000054928">
    <property type="component" value="Unassembled WGS sequence"/>
</dbReference>
<sequence>MLSKSNFGAYIHLRYLVQEKIFFQKNRGDTASSLGNARKANTAVSYRFQ</sequence>
<dbReference type="RefSeq" id="XP_024577031.1">
    <property type="nucleotide sequence ID" value="XM_024726344.1"/>
</dbReference>